<feature type="coiled-coil region" evidence="1">
    <location>
        <begin position="509"/>
        <end position="539"/>
    </location>
</feature>
<comment type="caution">
    <text evidence="4">The sequence shown here is derived from an EMBL/GenBank/DDBJ whole genome shotgun (WGS) entry which is preliminary data.</text>
</comment>
<dbReference type="InterPro" id="IPR029016">
    <property type="entry name" value="GAF-like_dom_sf"/>
</dbReference>
<sequence>MRDPSTAPAPLADSAWLLPHEAVAAVLAWPAAPALAEQPEEGVFAAGVLLAEMLSGQASAQRAADCSPDALERRYHDLPEDWGRNIDPPLQAQISRALSLQPEDRFAHVDGFKEALSAWAGTPAARTLETLLARMRRQGDFPALSSAMGRILKVANSDDDSLEDLTREVLHDVALTQQLLRLVNSAQYAQVSGMVTTVSRAVGLVGFNGVRNLALGLRLLEHMPDQTHAVQLKAQFLRALMAGSLAAELCTVAQVREDAFLGALFQNLGRLLTGFYFPAEAAQIEQALIDGRFSGGESSAFVHLLGLSDEDFGTGVARSWGLPEDILYCMRRPFGRPPTRRPQAAREYLRWLAVAANEITSALIEPGGGDTAVRVKAVTDRYARVLGLAPEDFADAVVHAQTRLKSLAEAMGLPAGTTVALTRPLGSLSAVPAQGASAGQAALAQAVPASPKQPAATPPVLPRERGAASAPAPLAETVPVASRPAPLAPAVATPALAPSLTRRPDADGARDLQARAARMARQHEALKALSQRLQEVSAQGLSLAEGIKLSVAGLQQALGADRVLFCLREAAVPVLSARHAQGLGVASLQTAFRVDLGAGSIDVLATACHQGRQLWVQDAFEPGTQARLPAWLREQFRPAGFWLLPLVHRDAVFALLYADVGESERLMIDPGSRELLQQLGQLLLALFRQRQSR</sequence>
<evidence type="ECO:0000256" key="2">
    <source>
        <dbReference type="SAM" id="MobiDB-lite"/>
    </source>
</evidence>
<dbReference type="Proteomes" id="UP001528672">
    <property type="component" value="Unassembled WGS sequence"/>
</dbReference>
<protein>
    <submittedName>
        <fullName evidence="4">HDOD domain-containing protein</fullName>
    </submittedName>
</protein>
<accession>A0ABT5M8Z2</accession>
<dbReference type="EMBL" id="JAQSIO010000001">
    <property type="protein sequence ID" value="MDD0813052.1"/>
    <property type="molecule type" value="Genomic_DNA"/>
</dbReference>
<gene>
    <name evidence="4" type="ORF">PSQ39_00250</name>
</gene>
<feature type="region of interest" description="Disordered" evidence="2">
    <location>
        <begin position="445"/>
        <end position="473"/>
    </location>
</feature>
<dbReference type="Gene3D" id="3.30.450.40">
    <property type="match status" value="1"/>
</dbReference>
<dbReference type="SUPFAM" id="SSF109604">
    <property type="entry name" value="HD-domain/PDEase-like"/>
    <property type="match status" value="1"/>
</dbReference>
<feature type="domain" description="HDOD" evidence="3">
    <location>
        <begin position="141"/>
        <end position="336"/>
    </location>
</feature>
<proteinExistence type="predicted"/>
<dbReference type="PROSITE" id="PS51833">
    <property type="entry name" value="HDOD"/>
    <property type="match status" value="1"/>
</dbReference>
<keyword evidence="5" id="KW-1185">Reference proteome</keyword>
<evidence type="ECO:0000313" key="5">
    <source>
        <dbReference type="Proteomes" id="UP001528672"/>
    </source>
</evidence>
<reference evidence="4 5" key="1">
    <citation type="submission" date="2023-02" db="EMBL/GenBank/DDBJ databases">
        <title>Bacterial whole genome sequence for Curvibacter sp. HBC28.</title>
        <authorList>
            <person name="Le V."/>
            <person name="Ko S.-R."/>
            <person name="Ahn C.-Y."/>
            <person name="Oh H.-M."/>
        </authorList>
    </citation>
    <scope>NUCLEOTIDE SEQUENCE [LARGE SCALE GENOMIC DNA]</scope>
    <source>
        <strain evidence="4 5">HBC28</strain>
    </source>
</reference>
<name>A0ABT5M8Z2_9BURK</name>
<dbReference type="PANTHER" id="PTHR33525:SF4">
    <property type="entry name" value="CYCLIC DI-GMP PHOSPHODIESTERASE CDGJ"/>
    <property type="match status" value="1"/>
</dbReference>
<dbReference type="Gene3D" id="1.10.3210.10">
    <property type="entry name" value="Hypothetical protein af1432"/>
    <property type="match status" value="1"/>
</dbReference>
<dbReference type="SUPFAM" id="SSF55781">
    <property type="entry name" value="GAF domain-like"/>
    <property type="match status" value="1"/>
</dbReference>
<dbReference type="InterPro" id="IPR052340">
    <property type="entry name" value="RNase_Y/CdgJ"/>
</dbReference>
<dbReference type="Pfam" id="PF08668">
    <property type="entry name" value="HDOD"/>
    <property type="match status" value="1"/>
</dbReference>
<dbReference type="InterPro" id="IPR013976">
    <property type="entry name" value="HDOD"/>
</dbReference>
<organism evidence="4 5">
    <name type="scientific">Curvibacter microcysteis</name>
    <dbReference type="NCBI Taxonomy" id="3026419"/>
    <lineage>
        <taxon>Bacteria</taxon>
        <taxon>Pseudomonadati</taxon>
        <taxon>Pseudomonadota</taxon>
        <taxon>Betaproteobacteria</taxon>
        <taxon>Burkholderiales</taxon>
        <taxon>Comamonadaceae</taxon>
        <taxon>Curvibacter</taxon>
    </lineage>
</organism>
<evidence type="ECO:0000256" key="1">
    <source>
        <dbReference type="SAM" id="Coils"/>
    </source>
</evidence>
<dbReference type="PANTHER" id="PTHR33525">
    <property type="match status" value="1"/>
</dbReference>
<evidence type="ECO:0000313" key="4">
    <source>
        <dbReference type="EMBL" id="MDD0813052.1"/>
    </source>
</evidence>
<evidence type="ECO:0000259" key="3">
    <source>
        <dbReference type="PROSITE" id="PS51833"/>
    </source>
</evidence>
<keyword evidence="1" id="KW-0175">Coiled coil</keyword>
<dbReference type="RefSeq" id="WP_273924589.1">
    <property type="nucleotide sequence ID" value="NZ_JAQSIO010000001.1"/>
</dbReference>